<accession>A0A9W9XIK6</accession>
<evidence type="ECO:0000313" key="1">
    <source>
        <dbReference type="EMBL" id="KAJ5493667.1"/>
    </source>
</evidence>
<evidence type="ECO:0000313" key="2">
    <source>
        <dbReference type="Proteomes" id="UP001149954"/>
    </source>
</evidence>
<sequence length="110" mass="12265">MASAHEPCEVDLDVMTIDFATRNKTRAGTSGKQLDGMMPSLKLQCRQSKYCDATRLLQQSFSIIAFENVLDGATSTLGFENHSLLEFIRRLHIGKRQVRFTTDGANNKLG</sequence>
<organism evidence="1 2">
    <name type="scientific">Penicillium fimorum</name>
    <dbReference type="NCBI Taxonomy" id="1882269"/>
    <lineage>
        <taxon>Eukaryota</taxon>
        <taxon>Fungi</taxon>
        <taxon>Dikarya</taxon>
        <taxon>Ascomycota</taxon>
        <taxon>Pezizomycotina</taxon>
        <taxon>Eurotiomycetes</taxon>
        <taxon>Eurotiomycetidae</taxon>
        <taxon>Eurotiales</taxon>
        <taxon>Aspergillaceae</taxon>
        <taxon>Penicillium</taxon>
    </lineage>
</organism>
<reference evidence="1" key="2">
    <citation type="journal article" date="2023" name="IMA Fungus">
        <title>Comparative genomic study of the Penicillium genus elucidates a diverse pangenome and 15 lateral gene transfer events.</title>
        <authorList>
            <person name="Petersen C."/>
            <person name="Sorensen T."/>
            <person name="Nielsen M.R."/>
            <person name="Sondergaard T.E."/>
            <person name="Sorensen J.L."/>
            <person name="Fitzpatrick D.A."/>
            <person name="Frisvad J.C."/>
            <person name="Nielsen K.L."/>
        </authorList>
    </citation>
    <scope>NUCLEOTIDE SEQUENCE</scope>
    <source>
        <strain evidence="1">IBT 29495</strain>
    </source>
</reference>
<gene>
    <name evidence="1" type="ORF">N7463_009754</name>
</gene>
<dbReference type="Proteomes" id="UP001149954">
    <property type="component" value="Unassembled WGS sequence"/>
</dbReference>
<name>A0A9W9XIK6_9EURO</name>
<dbReference type="AlphaFoldDB" id="A0A9W9XIK6"/>
<protein>
    <submittedName>
        <fullName evidence="1">Uncharacterized protein</fullName>
    </submittedName>
</protein>
<comment type="caution">
    <text evidence="1">The sequence shown here is derived from an EMBL/GenBank/DDBJ whole genome shotgun (WGS) entry which is preliminary data.</text>
</comment>
<dbReference type="EMBL" id="JAPWDS010000006">
    <property type="protein sequence ID" value="KAJ5493667.1"/>
    <property type="molecule type" value="Genomic_DNA"/>
</dbReference>
<keyword evidence="2" id="KW-1185">Reference proteome</keyword>
<reference evidence="1" key="1">
    <citation type="submission" date="2022-12" db="EMBL/GenBank/DDBJ databases">
        <authorList>
            <person name="Petersen C."/>
        </authorList>
    </citation>
    <scope>NUCLEOTIDE SEQUENCE</scope>
    <source>
        <strain evidence="1">IBT 29495</strain>
    </source>
</reference>
<proteinExistence type="predicted"/>